<dbReference type="Gene3D" id="1.10.10.1940">
    <property type="match status" value="2"/>
</dbReference>
<evidence type="ECO:0000259" key="5">
    <source>
        <dbReference type="PROSITE" id="PS51670"/>
    </source>
</evidence>
<comment type="caution">
    <text evidence="3">Lacks conserved residue(s) required for the propagation of feature annotation.</text>
</comment>
<feature type="domain" description="ShKT" evidence="5">
    <location>
        <begin position="77"/>
        <end position="117"/>
    </location>
</feature>
<feature type="signal peptide" evidence="4">
    <location>
        <begin position="1"/>
        <end position="28"/>
    </location>
</feature>
<keyword evidence="1 4" id="KW-0732">Signal</keyword>
<name>A0AAV5T9U3_9BILA</name>
<keyword evidence="7" id="KW-1185">Reference proteome</keyword>
<dbReference type="InterPro" id="IPR003582">
    <property type="entry name" value="ShKT_dom"/>
</dbReference>
<dbReference type="PROSITE" id="PS51670">
    <property type="entry name" value="SHKT"/>
    <property type="match status" value="1"/>
</dbReference>
<evidence type="ECO:0000256" key="3">
    <source>
        <dbReference type="PROSITE-ProRule" id="PRU01005"/>
    </source>
</evidence>
<protein>
    <recommendedName>
        <fullName evidence="5">ShKT domain-containing protein</fullName>
    </recommendedName>
</protein>
<feature type="non-terminal residue" evidence="6">
    <location>
        <position position="1"/>
    </location>
</feature>
<organism evidence="6 7">
    <name type="scientific">Pristionchus entomophagus</name>
    <dbReference type="NCBI Taxonomy" id="358040"/>
    <lineage>
        <taxon>Eukaryota</taxon>
        <taxon>Metazoa</taxon>
        <taxon>Ecdysozoa</taxon>
        <taxon>Nematoda</taxon>
        <taxon>Chromadorea</taxon>
        <taxon>Rhabditida</taxon>
        <taxon>Rhabditina</taxon>
        <taxon>Diplogasteromorpha</taxon>
        <taxon>Diplogasteroidea</taxon>
        <taxon>Neodiplogasteridae</taxon>
        <taxon>Pristionchus</taxon>
    </lineage>
</organism>
<evidence type="ECO:0000313" key="6">
    <source>
        <dbReference type="EMBL" id="GMS91998.1"/>
    </source>
</evidence>
<dbReference type="Pfam" id="PF01549">
    <property type="entry name" value="ShK"/>
    <property type="match status" value="2"/>
</dbReference>
<dbReference type="Proteomes" id="UP001432027">
    <property type="component" value="Unassembled WGS sequence"/>
</dbReference>
<dbReference type="FunFam" id="1.10.10.1940:FF:000002">
    <property type="entry name" value="PHAryngeal gland Toxin-related"/>
    <property type="match status" value="2"/>
</dbReference>
<reference evidence="6" key="1">
    <citation type="submission" date="2023-10" db="EMBL/GenBank/DDBJ databases">
        <title>Genome assembly of Pristionchus species.</title>
        <authorList>
            <person name="Yoshida K."/>
            <person name="Sommer R.J."/>
        </authorList>
    </citation>
    <scope>NUCLEOTIDE SEQUENCE</scope>
    <source>
        <strain evidence="6">RS0144</strain>
    </source>
</reference>
<dbReference type="PANTHER" id="PTHR46219:SF5">
    <property type="entry name" value="SHKT DOMAIN-CONTAINING PROTEIN"/>
    <property type="match status" value="1"/>
</dbReference>
<evidence type="ECO:0000256" key="4">
    <source>
        <dbReference type="SAM" id="SignalP"/>
    </source>
</evidence>
<proteinExistence type="predicted"/>
<sequence>STLLPIMNSLFCCALIALGLTFSQGVDAACVDLQNPATGQSDCGVRRNLCNDPNYFSLMTTQCPVTCGRCPSVPNTCVDLVNPITRVSDCPQTAYKCNDPVYFSFMTTQCPRTCGRCPPGGK</sequence>
<feature type="chain" id="PRO_5043607763" description="ShKT domain-containing protein" evidence="4">
    <location>
        <begin position="29"/>
        <end position="122"/>
    </location>
</feature>
<gene>
    <name evidence="6" type="ORF">PENTCL1PPCAC_14173</name>
</gene>
<evidence type="ECO:0000313" key="7">
    <source>
        <dbReference type="Proteomes" id="UP001432027"/>
    </source>
</evidence>
<evidence type="ECO:0000256" key="2">
    <source>
        <dbReference type="ARBA" id="ARBA00023157"/>
    </source>
</evidence>
<accession>A0AAV5T9U3</accession>
<keyword evidence="2" id="KW-1015">Disulfide bond</keyword>
<dbReference type="PANTHER" id="PTHR46219">
    <property type="entry name" value="PROTEIN CBG11138"/>
    <property type="match status" value="1"/>
</dbReference>
<dbReference type="EMBL" id="BTSX01000004">
    <property type="protein sequence ID" value="GMS91998.1"/>
    <property type="molecule type" value="Genomic_DNA"/>
</dbReference>
<dbReference type="AlphaFoldDB" id="A0AAV5T9U3"/>
<comment type="caution">
    <text evidence="6">The sequence shown here is derived from an EMBL/GenBank/DDBJ whole genome shotgun (WGS) entry which is preliminary data.</text>
</comment>
<evidence type="ECO:0000256" key="1">
    <source>
        <dbReference type="ARBA" id="ARBA00022729"/>
    </source>
</evidence>
<dbReference type="SMART" id="SM00254">
    <property type="entry name" value="ShKT"/>
    <property type="match status" value="2"/>
</dbReference>